<sequence length="135" mass="15312">MIHLLKKPPKHFEEFVNEHFRAKAETILVACKAYMAGEVKVGDVVHSENPSSPVYRVSQRFQTSMHDLYPLLLNWFADKGAPVEKYRAEVQFLSKSGVIMKRGDGIAKKSFAKLKRLFGCSVKIEDNKDKIVTDG</sequence>
<proteinExistence type="predicted"/>
<evidence type="ECO:0000313" key="4">
    <source>
        <dbReference type="Proteomes" id="UP000631114"/>
    </source>
</evidence>
<gene>
    <name evidence="3" type="ORF">IFM89_034227</name>
</gene>
<dbReference type="PANTHER" id="PTHR46116">
    <property type="entry name" value="(E3-INDEPENDENT) E2 UBIQUITIN-CONJUGATING ENZYME"/>
    <property type="match status" value="1"/>
</dbReference>
<dbReference type="AlphaFoldDB" id="A0A835H6R8"/>
<keyword evidence="2" id="KW-0833">Ubl conjugation pathway</keyword>
<evidence type="ECO:0000313" key="3">
    <source>
        <dbReference type="EMBL" id="KAF9594605.1"/>
    </source>
</evidence>
<dbReference type="OrthoDB" id="47801at2759"/>
<dbReference type="EMBL" id="JADFTS010000008">
    <property type="protein sequence ID" value="KAF9594605.1"/>
    <property type="molecule type" value="Genomic_DNA"/>
</dbReference>
<name>A0A835H6R8_9MAGN</name>
<evidence type="ECO:0000256" key="1">
    <source>
        <dbReference type="ARBA" id="ARBA00022679"/>
    </source>
</evidence>
<dbReference type="PANTHER" id="PTHR46116:SF19">
    <property type="entry name" value="UBIQUITIN-CONJUGATING ENZYME FAMILY PROTEIN"/>
    <property type="match status" value="1"/>
</dbReference>
<keyword evidence="1" id="KW-0808">Transferase</keyword>
<dbReference type="InterPro" id="IPR016135">
    <property type="entry name" value="UBQ-conjugating_enzyme/RWD"/>
</dbReference>
<dbReference type="GO" id="GO:0061631">
    <property type="term" value="F:ubiquitin conjugating enzyme activity"/>
    <property type="evidence" value="ECO:0007669"/>
    <property type="project" value="TreeGrafter"/>
</dbReference>
<protein>
    <submittedName>
        <fullName evidence="3">Uncharacterized protein</fullName>
    </submittedName>
</protein>
<keyword evidence="4" id="KW-1185">Reference proteome</keyword>
<dbReference type="Proteomes" id="UP000631114">
    <property type="component" value="Unassembled WGS sequence"/>
</dbReference>
<organism evidence="3 4">
    <name type="scientific">Coptis chinensis</name>
    <dbReference type="NCBI Taxonomy" id="261450"/>
    <lineage>
        <taxon>Eukaryota</taxon>
        <taxon>Viridiplantae</taxon>
        <taxon>Streptophyta</taxon>
        <taxon>Embryophyta</taxon>
        <taxon>Tracheophyta</taxon>
        <taxon>Spermatophyta</taxon>
        <taxon>Magnoliopsida</taxon>
        <taxon>Ranunculales</taxon>
        <taxon>Ranunculaceae</taxon>
        <taxon>Coptidoideae</taxon>
        <taxon>Coptis</taxon>
    </lineage>
</organism>
<reference evidence="3 4" key="1">
    <citation type="submission" date="2020-10" db="EMBL/GenBank/DDBJ databases">
        <title>The Coptis chinensis genome and diversification of protoberbering-type alkaloids.</title>
        <authorList>
            <person name="Wang B."/>
            <person name="Shu S."/>
            <person name="Song C."/>
            <person name="Liu Y."/>
        </authorList>
    </citation>
    <scope>NUCLEOTIDE SEQUENCE [LARGE SCALE GENOMIC DNA]</scope>
    <source>
        <strain evidence="3">HL-2020</strain>
        <tissue evidence="3">Leaf</tissue>
    </source>
</reference>
<dbReference type="Gene3D" id="3.10.110.10">
    <property type="entry name" value="Ubiquitin Conjugating Enzyme"/>
    <property type="match status" value="1"/>
</dbReference>
<evidence type="ECO:0000256" key="2">
    <source>
        <dbReference type="ARBA" id="ARBA00022786"/>
    </source>
</evidence>
<accession>A0A835H6R8</accession>
<comment type="caution">
    <text evidence="3">The sequence shown here is derived from an EMBL/GenBank/DDBJ whole genome shotgun (WGS) entry which is preliminary data.</text>
</comment>